<keyword evidence="2" id="KW-0645">Protease</keyword>
<organism evidence="2 3">
    <name type="scientific">Hibiscus syriacus</name>
    <name type="common">Rose of Sharon</name>
    <dbReference type="NCBI Taxonomy" id="106335"/>
    <lineage>
        <taxon>Eukaryota</taxon>
        <taxon>Viridiplantae</taxon>
        <taxon>Streptophyta</taxon>
        <taxon>Embryophyta</taxon>
        <taxon>Tracheophyta</taxon>
        <taxon>Spermatophyta</taxon>
        <taxon>Magnoliopsida</taxon>
        <taxon>eudicotyledons</taxon>
        <taxon>Gunneridae</taxon>
        <taxon>Pentapetalae</taxon>
        <taxon>rosids</taxon>
        <taxon>malvids</taxon>
        <taxon>Malvales</taxon>
        <taxon>Malvaceae</taxon>
        <taxon>Malvoideae</taxon>
        <taxon>Hibiscus</taxon>
    </lineage>
</organism>
<dbReference type="Proteomes" id="UP000436088">
    <property type="component" value="Unassembled WGS sequence"/>
</dbReference>
<proteinExistence type="predicted"/>
<dbReference type="InterPro" id="IPR013083">
    <property type="entry name" value="Znf_RING/FYVE/PHD"/>
</dbReference>
<accession>A0A6A2XE21</accession>
<gene>
    <name evidence="2" type="ORF">F3Y22_tig00111779pilonHSYRG00153</name>
</gene>
<comment type="caution">
    <text evidence="2">The sequence shown here is derived from an EMBL/GenBank/DDBJ whole genome shotgun (WGS) entry which is preliminary data.</text>
</comment>
<keyword evidence="2" id="KW-0378">Hydrolase</keyword>
<dbReference type="AlphaFoldDB" id="A0A6A2XE21"/>
<evidence type="ECO:0000259" key="1">
    <source>
        <dbReference type="Pfam" id="PF00627"/>
    </source>
</evidence>
<evidence type="ECO:0000313" key="2">
    <source>
        <dbReference type="EMBL" id="KAE8673582.1"/>
    </source>
</evidence>
<dbReference type="InterPro" id="IPR009060">
    <property type="entry name" value="UBA-like_sf"/>
</dbReference>
<name>A0A6A2XE21_HIBSY</name>
<reference evidence="2" key="1">
    <citation type="submission" date="2019-09" db="EMBL/GenBank/DDBJ databases">
        <title>Draft genome information of white flower Hibiscus syriacus.</title>
        <authorList>
            <person name="Kim Y.-M."/>
        </authorList>
    </citation>
    <scope>NUCLEOTIDE SEQUENCE [LARGE SCALE GENOMIC DNA]</scope>
    <source>
        <strain evidence="2">YM2019G1</strain>
    </source>
</reference>
<feature type="domain" description="UBA" evidence="1">
    <location>
        <begin position="167"/>
        <end position="192"/>
    </location>
</feature>
<dbReference type="InterPro" id="IPR015940">
    <property type="entry name" value="UBA"/>
</dbReference>
<sequence>MRPLNNALHRLVRLAVDAILMAEGAERKEQVAAWTADKKQISAYAIDLRQIGDVVVPQSGWKCAKCDKRDNLWLNLTDGIRVPRSRFRLFRIYRDCGRRGRKGLIDISHMRSKGLQPGEELFPEAESCHKHFKYWCGRGHELVASHMDDPDIDAPISHGAKVAETSIDQSAVDTLVSFGFEEEIARMALKASKFLIAGESSAMDTNTSSNSTPTPVEAGLPNGGGSESIVSYLVRVFHICLITGLLTRCNVSLNARISTFRDSESHRNLDTVWGITLLTS</sequence>
<dbReference type="Gene3D" id="1.10.8.10">
    <property type="entry name" value="DNA helicase RuvA subunit, C-terminal domain"/>
    <property type="match status" value="1"/>
</dbReference>
<dbReference type="Gene3D" id="3.30.40.10">
    <property type="entry name" value="Zinc/RING finger domain, C3HC4 (zinc finger)"/>
    <property type="match status" value="1"/>
</dbReference>
<dbReference type="GO" id="GO:0008233">
    <property type="term" value="F:peptidase activity"/>
    <property type="evidence" value="ECO:0007669"/>
    <property type="project" value="UniProtKB-KW"/>
</dbReference>
<dbReference type="SUPFAM" id="SSF46934">
    <property type="entry name" value="UBA-like"/>
    <property type="match status" value="1"/>
</dbReference>
<protein>
    <submittedName>
        <fullName evidence="2">Ubiquitin-specific protease 14 isoform 4</fullName>
    </submittedName>
</protein>
<evidence type="ECO:0000313" key="3">
    <source>
        <dbReference type="Proteomes" id="UP000436088"/>
    </source>
</evidence>
<dbReference type="Pfam" id="PF00627">
    <property type="entry name" value="UBA"/>
    <property type="match status" value="1"/>
</dbReference>
<dbReference type="GO" id="GO:0006508">
    <property type="term" value="P:proteolysis"/>
    <property type="evidence" value="ECO:0007669"/>
    <property type="project" value="UniProtKB-KW"/>
</dbReference>
<dbReference type="EMBL" id="VEPZ02001425">
    <property type="protein sequence ID" value="KAE8673582.1"/>
    <property type="molecule type" value="Genomic_DNA"/>
</dbReference>
<keyword evidence="3" id="KW-1185">Reference proteome</keyword>